<accession>A0A6J1X0S0</accession>
<name>A0A6J1X0S0_GALME</name>
<reference evidence="7" key="1">
    <citation type="submission" date="2025-08" db="UniProtKB">
        <authorList>
            <consortium name="RefSeq"/>
        </authorList>
    </citation>
    <scope>IDENTIFICATION</scope>
    <source>
        <tissue evidence="7">Whole larvae</tissue>
    </source>
</reference>
<dbReference type="InterPro" id="IPR018731">
    <property type="entry name" value="Atg13_N"/>
</dbReference>
<comment type="similarity">
    <text evidence="2 4">Belongs to the ATG13 family. Metazoan subfamily.</text>
</comment>
<evidence type="ECO:0000256" key="1">
    <source>
        <dbReference type="ARBA" id="ARBA00004329"/>
    </source>
</evidence>
<sequence length="420" mass="46900">MATLETYSEADKVKLSKFAKILTHKVAQIVVQSRQGRKITQECNARNAVDNGPPLSPTNQQWFNLSIPDEPEVKQDTNGVLKEEIVASLANVLCIEISLRTSDDERMVLELWTVRLVPSSSNNGISIPTIYYRMSIMLKSTLTISRITPAYKMSRSQHKESYKIFHKIYGGEPNLTLLGEKFKRIKISDLQTPIGTIYIDVVYRTKMTILPEDKPKVIESTSVTTTVNDIMVKSDHFYESPKKVNNDKKGIDLSKPLTVGAFVDADQIRELHDALSQQLPPEPQMTWLCSEKDKNDIKFKNLSISEDDAKPGCSTDNTGTSTLHATSKAIEVPKAKNGDKYASLMDFPFANGSPMADLANFYQECLQARSASDEWIEIGEVSASTDSESLSQQLKMFEDAVPEFDNMVASMFSNSENGSE</sequence>
<dbReference type="InParanoid" id="A0A6J1X0S0"/>
<dbReference type="GO" id="GO:0000423">
    <property type="term" value="P:mitophagy"/>
    <property type="evidence" value="ECO:0007669"/>
    <property type="project" value="TreeGrafter"/>
</dbReference>
<dbReference type="GO" id="GO:1990316">
    <property type="term" value="C:Atg1/ULK1 kinase complex"/>
    <property type="evidence" value="ECO:0007669"/>
    <property type="project" value="InterPro"/>
</dbReference>
<gene>
    <name evidence="7" type="primary">LOC113518361</name>
</gene>
<dbReference type="Pfam" id="PF10033">
    <property type="entry name" value="ATG13"/>
    <property type="match status" value="1"/>
</dbReference>
<dbReference type="InterPro" id="IPR036570">
    <property type="entry name" value="HORMA_dom_sf"/>
</dbReference>
<keyword evidence="6" id="KW-1185">Reference proteome</keyword>
<evidence type="ECO:0000256" key="2">
    <source>
        <dbReference type="ARBA" id="ARBA00007341"/>
    </source>
</evidence>
<dbReference type="AlphaFoldDB" id="A0A6J1X0S0"/>
<dbReference type="InterPro" id="IPR040182">
    <property type="entry name" value="ATG13"/>
</dbReference>
<comment type="subcellular location">
    <subcellularLocation>
        <location evidence="1">Preautophagosomal structure</location>
    </subcellularLocation>
</comment>
<feature type="domain" description="Autophagy-related protein 13 N-terminal" evidence="5">
    <location>
        <begin position="101"/>
        <end position="207"/>
    </location>
</feature>
<proteinExistence type="inferred from homology"/>
<evidence type="ECO:0000256" key="3">
    <source>
        <dbReference type="ARBA" id="ARBA00023006"/>
    </source>
</evidence>
<dbReference type="GO" id="GO:0005829">
    <property type="term" value="C:cytosol"/>
    <property type="evidence" value="ECO:0007669"/>
    <property type="project" value="TreeGrafter"/>
</dbReference>
<evidence type="ECO:0000313" key="6">
    <source>
        <dbReference type="Proteomes" id="UP001652740"/>
    </source>
</evidence>
<dbReference type="PANTHER" id="PTHR13430:SF4">
    <property type="entry name" value="AUTOPHAGY-RELATED PROTEIN 13"/>
    <property type="match status" value="1"/>
</dbReference>
<dbReference type="GeneID" id="113518361"/>
<dbReference type="Proteomes" id="UP001652740">
    <property type="component" value="Unplaced"/>
</dbReference>
<dbReference type="Gene3D" id="3.30.900.10">
    <property type="entry name" value="HORMA domain"/>
    <property type="match status" value="1"/>
</dbReference>
<dbReference type="GO" id="GO:0034497">
    <property type="term" value="P:protein localization to phagophore assembly site"/>
    <property type="evidence" value="ECO:0007669"/>
    <property type="project" value="TreeGrafter"/>
</dbReference>
<evidence type="ECO:0000313" key="7">
    <source>
        <dbReference type="RefSeq" id="XP_026759050.1"/>
    </source>
</evidence>
<dbReference type="KEGG" id="gmw:113518361"/>
<dbReference type="PANTHER" id="PTHR13430">
    <property type="match status" value="1"/>
</dbReference>
<dbReference type="RefSeq" id="XP_026759050.1">
    <property type="nucleotide sequence ID" value="XM_026903249.3"/>
</dbReference>
<evidence type="ECO:0000259" key="5">
    <source>
        <dbReference type="Pfam" id="PF10033"/>
    </source>
</evidence>
<keyword evidence="3 4" id="KW-0072">Autophagy</keyword>
<protein>
    <recommendedName>
        <fullName evidence="4">Autophagy-related protein 13</fullName>
    </recommendedName>
</protein>
<dbReference type="GO" id="GO:0000407">
    <property type="term" value="C:phagophore assembly site"/>
    <property type="evidence" value="ECO:0007669"/>
    <property type="project" value="UniProtKB-SubCell"/>
</dbReference>
<dbReference type="GO" id="GO:0034727">
    <property type="term" value="P:piecemeal microautophagy of the nucleus"/>
    <property type="evidence" value="ECO:0007669"/>
    <property type="project" value="TreeGrafter"/>
</dbReference>
<dbReference type="OrthoDB" id="70161at2759"/>
<organism evidence="6 7">
    <name type="scientific">Galleria mellonella</name>
    <name type="common">Greater wax moth</name>
    <dbReference type="NCBI Taxonomy" id="7137"/>
    <lineage>
        <taxon>Eukaryota</taxon>
        <taxon>Metazoa</taxon>
        <taxon>Ecdysozoa</taxon>
        <taxon>Arthropoda</taxon>
        <taxon>Hexapoda</taxon>
        <taxon>Insecta</taxon>
        <taxon>Pterygota</taxon>
        <taxon>Neoptera</taxon>
        <taxon>Endopterygota</taxon>
        <taxon>Lepidoptera</taxon>
        <taxon>Glossata</taxon>
        <taxon>Ditrysia</taxon>
        <taxon>Pyraloidea</taxon>
        <taxon>Pyralidae</taxon>
        <taxon>Galleriinae</taxon>
        <taxon>Galleria</taxon>
    </lineage>
</organism>
<evidence type="ECO:0000256" key="4">
    <source>
        <dbReference type="RuleBase" id="RU361214"/>
    </source>
</evidence>